<dbReference type="Pfam" id="PF25058">
    <property type="entry name" value="ARM_TT21"/>
    <property type="match status" value="1"/>
</dbReference>
<dbReference type="Gene3D" id="1.25.40.10">
    <property type="entry name" value="Tetratricopeptide repeat domain"/>
    <property type="match status" value="2"/>
</dbReference>
<accession>A0ABV6LLE1</accession>
<reference evidence="4 5" key="1">
    <citation type="submission" date="2024-09" db="EMBL/GenBank/DDBJ databases">
        <authorList>
            <person name="Sun Q."/>
            <person name="Mori K."/>
        </authorList>
    </citation>
    <scope>NUCLEOTIDE SEQUENCE [LARGE SCALE GENOMIC DNA]</scope>
    <source>
        <strain evidence="4 5">NCAIM B.02529</strain>
    </source>
</reference>
<keyword evidence="2 3" id="KW-0802">TPR repeat</keyword>
<dbReference type="Pfam" id="PF13174">
    <property type="entry name" value="TPR_6"/>
    <property type="match status" value="1"/>
</dbReference>
<feature type="repeat" description="TPR" evidence="3">
    <location>
        <begin position="196"/>
        <end position="229"/>
    </location>
</feature>
<dbReference type="InterPro" id="IPR011990">
    <property type="entry name" value="TPR-like_helical_dom_sf"/>
</dbReference>
<dbReference type="Pfam" id="PF13181">
    <property type="entry name" value="TPR_8"/>
    <property type="match status" value="1"/>
</dbReference>
<organism evidence="4 5">
    <name type="scientific">Pontibacillus salicampi</name>
    <dbReference type="NCBI Taxonomy" id="1449801"/>
    <lineage>
        <taxon>Bacteria</taxon>
        <taxon>Bacillati</taxon>
        <taxon>Bacillota</taxon>
        <taxon>Bacilli</taxon>
        <taxon>Bacillales</taxon>
        <taxon>Bacillaceae</taxon>
        <taxon>Pontibacillus</taxon>
    </lineage>
</organism>
<dbReference type="EMBL" id="JBHLTP010000003">
    <property type="protein sequence ID" value="MFC0523162.1"/>
    <property type="molecule type" value="Genomic_DNA"/>
</dbReference>
<dbReference type="PANTHER" id="PTHR45586:SF1">
    <property type="entry name" value="LIPOPOLYSACCHARIDE ASSEMBLY PROTEIN B"/>
    <property type="match status" value="1"/>
</dbReference>
<dbReference type="SMART" id="SM00028">
    <property type="entry name" value="TPR"/>
    <property type="match status" value="6"/>
</dbReference>
<protein>
    <submittedName>
        <fullName evidence="4">Tetratricopeptide repeat protein</fullName>
    </submittedName>
</protein>
<evidence type="ECO:0000313" key="5">
    <source>
        <dbReference type="Proteomes" id="UP001589836"/>
    </source>
</evidence>
<dbReference type="Proteomes" id="UP001589836">
    <property type="component" value="Unassembled WGS sequence"/>
</dbReference>
<keyword evidence="5" id="KW-1185">Reference proteome</keyword>
<dbReference type="PANTHER" id="PTHR45586">
    <property type="entry name" value="TPR REPEAT-CONTAINING PROTEIN PA4667"/>
    <property type="match status" value="1"/>
</dbReference>
<comment type="caution">
    <text evidence="4">The sequence shown here is derived from an EMBL/GenBank/DDBJ whole genome shotgun (WGS) entry which is preliminary data.</text>
</comment>
<dbReference type="SUPFAM" id="SSF48452">
    <property type="entry name" value="TPR-like"/>
    <property type="match status" value="2"/>
</dbReference>
<sequence>MIITDTENIKPFPYRTTLRNNGKGVSMQGIEEAIQFMNEGKSDKAIDTLRTELSRANDEEKYTIAEMFLQWGMTDDAQEILQDLKQKYPEEHELTIMLAEIYVDQEQDEYAIDLLNEITEESEEYLGALVQLADLYQSQGLFEVAEQKLLAAKDLAPNEPVIDFGLGELAFSQGEYQKSIPYYERSIRRNSQIGETEIPLRLAEAYAMLGDYEQSLDYFQATTDTSPDVLFRYGFTAYRSNRNDIAMRVWKKLIEEDPFYQSAYPLLAEAQELDGLIEEAYETAQKGLKKDEFNKDLYLQAGKLAFRMENKLEGYQLIRQAISLDPGHRESVVFLVERLKEDGDYEAIKDVLEHIMEMNEIEPMYQWELARANNELEYFNEALNGYEEAYNAFKDDSDFLKEYGYFLVEEGKVNEAHTVFSRYLEIEPTDEDVREFMSRFEANEGE</sequence>
<evidence type="ECO:0000256" key="2">
    <source>
        <dbReference type="ARBA" id="ARBA00022803"/>
    </source>
</evidence>
<evidence type="ECO:0000256" key="3">
    <source>
        <dbReference type="PROSITE-ProRule" id="PRU00339"/>
    </source>
</evidence>
<feature type="repeat" description="TPR" evidence="3">
    <location>
        <begin position="397"/>
        <end position="430"/>
    </location>
</feature>
<proteinExistence type="predicted"/>
<evidence type="ECO:0000256" key="1">
    <source>
        <dbReference type="ARBA" id="ARBA00022737"/>
    </source>
</evidence>
<dbReference type="InterPro" id="IPR019734">
    <property type="entry name" value="TPR_rpt"/>
</dbReference>
<name>A0ABV6LLE1_9BACI</name>
<gene>
    <name evidence="4" type="ORF">ACFFGV_06070</name>
</gene>
<dbReference type="InterPro" id="IPR051012">
    <property type="entry name" value="CellSynth/LPSAsmb/PSIAsmb"/>
</dbReference>
<evidence type="ECO:0000313" key="4">
    <source>
        <dbReference type="EMBL" id="MFC0523162.1"/>
    </source>
</evidence>
<keyword evidence="1" id="KW-0677">Repeat</keyword>
<dbReference type="PROSITE" id="PS50005">
    <property type="entry name" value="TPR"/>
    <property type="match status" value="2"/>
</dbReference>